<dbReference type="InterPro" id="IPR036186">
    <property type="entry name" value="Serpin_sf"/>
</dbReference>
<dbReference type="GO" id="GO:0005615">
    <property type="term" value="C:extracellular space"/>
    <property type="evidence" value="ECO:0007669"/>
    <property type="project" value="InterPro"/>
</dbReference>
<dbReference type="InterPro" id="IPR042185">
    <property type="entry name" value="Serpin_sf_2"/>
</dbReference>
<dbReference type="SMART" id="SM00093">
    <property type="entry name" value="SERPIN"/>
    <property type="match status" value="1"/>
</dbReference>
<comment type="similarity">
    <text evidence="1 2">Belongs to the serpin family.</text>
</comment>
<evidence type="ECO:0000256" key="2">
    <source>
        <dbReference type="RuleBase" id="RU000411"/>
    </source>
</evidence>
<gene>
    <name evidence="4" type="ORF">LTRI10_LOCUS50244</name>
</gene>
<feature type="domain" description="Serpin" evidence="3">
    <location>
        <begin position="9"/>
        <end position="382"/>
    </location>
</feature>
<dbReference type="AlphaFoldDB" id="A0AAV2GJC6"/>
<sequence length="384" mass="42017">MEHQTDVALSLSKHFLLKEAKDSNAVISPASIHALLSLIAAGSNGPTKDQLLSFLKAKSMDNLNALSSGLVSLLADGVGGGPRLSFVNGVWVDRSLSLRQSFKQVAGNVYKAASHEVDFQNKAAEVATEVNEWAEKHTNGIIKEVLPPDDVNSMTRLVLGNALYFKGAWDQKFDPLHTNDHDFHLLSGSSVRVPFMTTRNKQYVSRSDGFKILSLPYKQGGEDGSKRGLSMHIFLPDSRDGLASLVERAGTEPGFLSMHLPRRKVEVGEFRLPRFKLSFGFEASSTLKELGLVLPFSNEAELTEMVESSAVVESKLMVSSIFHKSSIEVNEEGTEAAAVSIAEIVLLCYVEPVKFVADHPFMFIIQEHQTGTVLFSGQILDPSQ</sequence>
<dbReference type="InterPro" id="IPR000215">
    <property type="entry name" value="Serpin_fam"/>
</dbReference>
<dbReference type="InterPro" id="IPR023796">
    <property type="entry name" value="Serpin_dom"/>
</dbReference>
<organism evidence="4 5">
    <name type="scientific">Linum trigynum</name>
    <dbReference type="NCBI Taxonomy" id="586398"/>
    <lineage>
        <taxon>Eukaryota</taxon>
        <taxon>Viridiplantae</taxon>
        <taxon>Streptophyta</taxon>
        <taxon>Embryophyta</taxon>
        <taxon>Tracheophyta</taxon>
        <taxon>Spermatophyta</taxon>
        <taxon>Magnoliopsida</taxon>
        <taxon>eudicotyledons</taxon>
        <taxon>Gunneridae</taxon>
        <taxon>Pentapetalae</taxon>
        <taxon>rosids</taxon>
        <taxon>fabids</taxon>
        <taxon>Malpighiales</taxon>
        <taxon>Linaceae</taxon>
        <taxon>Linum</taxon>
    </lineage>
</organism>
<reference evidence="4 5" key="1">
    <citation type="submission" date="2024-04" db="EMBL/GenBank/DDBJ databases">
        <authorList>
            <person name="Fracassetti M."/>
        </authorList>
    </citation>
    <scope>NUCLEOTIDE SEQUENCE [LARGE SCALE GENOMIC DNA]</scope>
</reference>
<dbReference type="SUPFAM" id="SSF56574">
    <property type="entry name" value="Serpins"/>
    <property type="match status" value="1"/>
</dbReference>
<evidence type="ECO:0000313" key="4">
    <source>
        <dbReference type="EMBL" id="CAL1410856.1"/>
    </source>
</evidence>
<dbReference type="CDD" id="cd02043">
    <property type="entry name" value="serpinP_plants"/>
    <property type="match status" value="1"/>
</dbReference>
<name>A0AAV2GJC6_9ROSI</name>
<accession>A0AAV2GJC6</accession>
<dbReference type="PROSITE" id="PS00284">
    <property type="entry name" value="SERPIN"/>
    <property type="match status" value="1"/>
</dbReference>
<dbReference type="PANTHER" id="PTHR11461">
    <property type="entry name" value="SERINE PROTEASE INHIBITOR, SERPIN"/>
    <property type="match status" value="1"/>
</dbReference>
<evidence type="ECO:0000256" key="1">
    <source>
        <dbReference type="ARBA" id="ARBA00009500"/>
    </source>
</evidence>
<dbReference type="InterPro" id="IPR023795">
    <property type="entry name" value="Serpin_CS"/>
</dbReference>
<keyword evidence="5" id="KW-1185">Reference proteome</keyword>
<dbReference type="GO" id="GO:0004867">
    <property type="term" value="F:serine-type endopeptidase inhibitor activity"/>
    <property type="evidence" value="ECO:0007669"/>
    <property type="project" value="InterPro"/>
</dbReference>
<evidence type="ECO:0000313" key="5">
    <source>
        <dbReference type="Proteomes" id="UP001497516"/>
    </source>
</evidence>
<dbReference type="EMBL" id="OZ034822">
    <property type="protein sequence ID" value="CAL1410856.1"/>
    <property type="molecule type" value="Genomic_DNA"/>
</dbReference>
<dbReference type="Proteomes" id="UP001497516">
    <property type="component" value="Chromosome 9"/>
</dbReference>
<dbReference type="PANTHER" id="PTHR11461:SF211">
    <property type="entry name" value="GH10112P-RELATED"/>
    <property type="match status" value="1"/>
</dbReference>
<proteinExistence type="inferred from homology"/>
<protein>
    <recommendedName>
        <fullName evidence="3">Serpin domain-containing protein</fullName>
    </recommendedName>
</protein>
<dbReference type="Gene3D" id="2.30.39.10">
    <property type="entry name" value="Alpha-1-antitrypsin, domain 1"/>
    <property type="match status" value="1"/>
</dbReference>
<evidence type="ECO:0000259" key="3">
    <source>
        <dbReference type="SMART" id="SM00093"/>
    </source>
</evidence>
<dbReference type="InterPro" id="IPR042178">
    <property type="entry name" value="Serpin_sf_1"/>
</dbReference>
<dbReference type="Pfam" id="PF00079">
    <property type="entry name" value="Serpin"/>
    <property type="match status" value="1"/>
</dbReference>
<dbReference type="Gene3D" id="3.30.497.10">
    <property type="entry name" value="Antithrombin, subunit I, domain 2"/>
    <property type="match status" value="1"/>
</dbReference>